<evidence type="ECO:0000313" key="5">
    <source>
        <dbReference type="Proteomes" id="UP001214638"/>
    </source>
</evidence>
<dbReference type="PRINTS" id="PR01415">
    <property type="entry name" value="ANKYRIN"/>
</dbReference>
<dbReference type="SMART" id="SM00248">
    <property type="entry name" value="ANK"/>
    <property type="match status" value="6"/>
</dbReference>
<dbReference type="InterPro" id="IPR036770">
    <property type="entry name" value="Ankyrin_rpt-contain_sf"/>
</dbReference>
<organism evidence="4 5">
    <name type="scientific">Babesia duncani</name>
    <dbReference type="NCBI Taxonomy" id="323732"/>
    <lineage>
        <taxon>Eukaryota</taxon>
        <taxon>Sar</taxon>
        <taxon>Alveolata</taxon>
        <taxon>Apicomplexa</taxon>
        <taxon>Aconoidasida</taxon>
        <taxon>Piroplasmida</taxon>
        <taxon>Babesiidae</taxon>
        <taxon>Babesia</taxon>
    </lineage>
</organism>
<dbReference type="AlphaFoldDB" id="A0AAD9PLD2"/>
<feature type="repeat" description="ANK" evidence="3">
    <location>
        <begin position="234"/>
        <end position="266"/>
    </location>
</feature>
<dbReference type="PANTHER" id="PTHR24166:SF48">
    <property type="entry name" value="PROTEIN VAPYRIN"/>
    <property type="match status" value="1"/>
</dbReference>
<accession>A0AAD9PLD2</accession>
<dbReference type="KEGG" id="bdw:94336504"/>
<keyword evidence="2 3" id="KW-0040">ANK repeat</keyword>
<reference evidence="4" key="1">
    <citation type="journal article" date="2023" name="Nat. Microbiol.">
        <title>Babesia duncani multi-omics identifies virulence factors and drug targets.</title>
        <authorList>
            <person name="Singh P."/>
            <person name="Lonardi S."/>
            <person name="Liang Q."/>
            <person name="Vydyam P."/>
            <person name="Khabirova E."/>
            <person name="Fang T."/>
            <person name="Gihaz S."/>
            <person name="Thekkiniath J."/>
            <person name="Munshi M."/>
            <person name="Abel S."/>
            <person name="Ciampossin L."/>
            <person name="Batugedara G."/>
            <person name="Gupta M."/>
            <person name="Lu X.M."/>
            <person name="Lenz T."/>
            <person name="Chakravarty S."/>
            <person name="Cornillot E."/>
            <person name="Hu Y."/>
            <person name="Ma W."/>
            <person name="Gonzalez L.M."/>
            <person name="Sanchez S."/>
            <person name="Estrada K."/>
            <person name="Sanchez-Flores A."/>
            <person name="Montero E."/>
            <person name="Harb O.S."/>
            <person name="Le Roch K.G."/>
            <person name="Mamoun C.B."/>
        </authorList>
    </citation>
    <scope>NUCLEOTIDE SEQUENCE</scope>
    <source>
        <strain evidence="4">WA1</strain>
    </source>
</reference>
<dbReference type="RefSeq" id="XP_067803799.1">
    <property type="nucleotide sequence ID" value="XM_067947235.1"/>
</dbReference>
<sequence length="325" mass="34380">MGDFFAIKHAVDDVMSCCFGGTLEQLKAAVQKLLSVDSPELKEQFEHDISKQKNAGNSKDEVIFTCLELSALESLKDSQGHTVAHVAAAGGNLNVLQSLITASPSLAHMTDNNGETPLFYAIRAAEGMLDAIKTESKNPASNHVDCLLLLLGHCGPNSTSNTGASALHVAAELGDLAICRILLDNNANANIYTEYGTPLTISVIRGYTDITKLLLNHGCNPDATPSDGSQNTSNFPPPLVFASSAGKVDLVQMLLQKGANVNIGDAEGWTGLHCAAEYGHLDIVKLLVDNGADCSIKIQGKTAYDLAVENSNANVAEFLSNKRSN</sequence>
<dbReference type="PROSITE" id="PS50297">
    <property type="entry name" value="ANK_REP_REGION"/>
    <property type="match status" value="3"/>
</dbReference>
<dbReference type="Pfam" id="PF12796">
    <property type="entry name" value="Ank_2"/>
    <property type="match status" value="3"/>
</dbReference>
<protein>
    <submittedName>
        <fullName evidence="4">Bifunctional Ankyrin repeat/Ankyrin repeat-containing domain superfamily</fullName>
    </submittedName>
</protein>
<evidence type="ECO:0000313" key="4">
    <source>
        <dbReference type="EMBL" id="KAK2196957.1"/>
    </source>
</evidence>
<feature type="repeat" description="ANK" evidence="3">
    <location>
        <begin position="162"/>
        <end position="194"/>
    </location>
</feature>
<evidence type="ECO:0000256" key="1">
    <source>
        <dbReference type="ARBA" id="ARBA00022737"/>
    </source>
</evidence>
<dbReference type="Gene3D" id="1.25.40.20">
    <property type="entry name" value="Ankyrin repeat-containing domain"/>
    <property type="match status" value="2"/>
</dbReference>
<dbReference type="EMBL" id="JALLKP010000002">
    <property type="protein sequence ID" value="KAK2196957.1"/>
    <property type="molecule type" value="Genomic_DNA"/>
</dbReference>
<keyword evidence="1" id="KW-0677">Repeat</keyword>
<dbReference type="Proteomes" id="UP001214638">
    <property type="component" value="Unassembled WGS sequence"/>
</dbReference>
<name>A0AAD9PLD2_9APIC</name>
<dbReference type="GeneID" id="94336504"/>
<comment type="caution">
    <text evidence="4">The sequence shown here is derived from an EMBL/GenBank/DDBJ whole genome shotgun (WGS) entry which is preliminary data.</text>
</comment>
<dbReference type="SUPFAM" id="SSF48403">
    <property type="entry name" value="Ankyrin repeat"/>
    <property type="match status" value="1"/>
</dbReference>
<evidence type="ECO:0000256" key="2">
    <source>
        <dbReference type="ARBA" id="ARBA00023043"/>
    </source>
</evidence>
<proteinExistence type="predicted"/>
<keyword evidence="5" id="KW-1185">Reference proteome</keyword>
<feature type="repeat" description="ANK" evidence="3">
    <location>
        <begin position="194"/>
        <end position="226"/>
    </location>
</feature>
<dbReference type="PANTHER" id="PTHR24166">
    <property type="entry name" value="ROLLING PEBBLES, ISOFORM B"/>
    <property type="match status" value="1"/>
</dbReference>
<dbReference type="InterPro" id="IPR002110">
    <property type="entry name" value="Ankyrin_rpt"/>
</dbReference>
<gene>
    <name evidence="4" type="ORF">BdWA1_002206</name>
</gene>
<evidence type="ECO:0000256" key="3">
    <source>
        <dbReference type="PROSITE-ProRule" id="PRU00023"/>
    </source>
</evidence>
<dbReference type="InterPro" id="IPR050889">
    <property type="entry name" value="Dendritic_Spine_Reg/Scaffold"/>
</dbReference>
<dbReference type="PROSITE" id="PS50088">
    <property type="entry name" value="ANK_REPEAT"/>
    <property type="match status" value="4"/>
</dbReference>
<feature type="repeat" description="ANK" evidence="3">
    <location>
        <begin position="267"/>
        <end position="299"/>
    </location>
</feature>